<gene>
    <name evidence="12" type="ORF">KFK09_026592</name>
</gene>
<dbReference type="Gene3D" id="1.10.10.60">
    <property type="entry name" value="Homeodomain-like"/>
    <property type="match status" value="1"/>
</dbReference>
<evidence type="ECO:0000259" key="10">
    <source>
        <dbReference type="PROSITE" id="PS50994"/>
    </source>
</evidence>
<dbReference type="Gene3D" id="3.30.420.10">
    <property type="entry name" value="Ribonuclease H-like superfamily/Ribonuclease H"/>
    <property type="match status" value="1"/>
</dbReference>
<dbReference type="InterPro" id="IPR041588">
    <property type="entry name" value="Integrase_H2C2"/>
</dbReference>
<dbReference type="SMART" id="SM00389">
    <property type="entry name" value="HOX"/>
    <property type="match status" value="1"/>
</dbReference>
<feature type="domain" description="Integrase catalytic" evidence="10">
    <location>
        <begin position="78"/>
        <end position="238"/>
    </location>
</feature>
<protein>
    <submittedName>
        <fullName evidence="12">Uncharacterized protein</fullName>
    </submittedName>
</protein>
<dbReference type="PANTHER" id="PTHR48475">
    <property type="entry name" value="RIBONUCLEASE H"/>
    <property type="match status" value="1"/>
</dbReference>
<dbReference type="CDD" id="cd00086">
    <property type="entry name" value="homeodomain"/>
    <property type="match status" value="1"/>
</dbReference>
<evidence type="ECO:0000313" key="13">
    <source>
        <dbReference type="Proteomes" id="UP000829196"/>
    </source>
</evidence>
<accession>A0A8T3A8L9</accession>
<dbReference type="SMR" id="A0A8T3A8L9"/>
<dbReference type="InterPro" id="IPR009057">
    <property type="entry name" value="Homeodomain-like_sf"/>
</dbReference>
<dbReference type="Gene3D" id="1.10.340.70">
    <property type="match status" value="1"/>
</dbReference>
<keyword evidence="8" id="KW-1133">Transmembrane helix</keyword>
<evidence type="ECO:0000256" key="6">
    <source>
        <dbReference type="PROSITE-ProRule" id="PRU00559"/>
    </source>
</evidence>
<comment type="caution">
    <text evidence="12">The sequence shown here is derived from an EMBL/GenBank/DDBJ whole genome shotgun (WGS) entry which is preliminary data.</text>
</comment>
<keyword evidence="8" id="KW-0472">Membrane</keyword>
<feature type="region of interest" description="Disordered" evidence="7">
    <location>
        <begin position="732"/>
        <end position="768"/>
    </location>
</feature>
<dbReference type="InterPro" id="IPR008422">
    <property type="entry name" value="KN_HD"/>
</dbReference>
<dbReference type="SMART" id="SM01256">
    <property type="entry name" value="KNOX2"/>
    <property type="match status" value="1"/>
</dbReference>
<dbReference type="InterPro" id="IPR005539">
    <property type="entry name" value="ELK_dom"/>
</dbReference>
<keyword evidence="13" id="KW-1185">Reference proteome</keyword>
<dbReference type="Pfam" id="PF00665">
    <property type="entry name" value="rve"/>
    <property type="match status" value="1"/>
</dbReference>
<dbReference type="GO" id="GO:0005634">
    <property type="term" value="C:nucleus"/>
    <property type="evidence" value="ECO:0007669"/>
    <property type="project" value="UniProtKB-SubCell"/>
</dbReference>
<dbReference type="PROSITE" id="PS50994">
    <property type="entry name" value="INTEGRASE"/>
    <property type="match status" value="1"/>
</dbReference>
<evidence type="ECO:0000256" key="4">
    <source>
        <dbReference type="ARBA" id="ARBA00023242"/>
    </source>
</evidence>
<dbReference type="Proteomes" id="UP000829196">
    <property type="component" value="Unassembled WGS sequence"/>
</dbReference>
<evidence type="ECO:0000256" key="3">
    <source>
        <dbReference type="ARBA" id="ARBA00023155"/>
    </source>
</evidence>
<dbReference type="InterPro" id="IPR001584">
    <property type="entry name" value="Integrase_cat-core"/>
</dbReference>
<feature type="transmembrane region" description="Helical" evidence="8">
    <location>
        <begin position="1192"/>
        <end position="1211"/>
    </location>
</feature>
<dbReference type="InterPro" id="IPR001356">
    <property type="entry name" value="HD"/>
</dbReference>
<keyword evidence="2 5" id="KW-0238">DNA-binding</keyword>
<feature type="DNA-binding region" description="Homeobox; TALE-type" evidence="5">
    <location>
        <begin position="635"/>
        <end position="698"/>
    </location>
</feature>
<feature type="domain" description="ELK" evidence="11">
    <location>
        <begin position="614"/>
        <end position="634"/>
    </location>
</feature>
<evidence type="ECO:0000256" key="8">
    <source>
        <dbReference type="SAM" id="Phobius"/>
    </source>
</evidence>
<keyword evidence="3 5" id="KW-0371">Homeobox</keyword>
<dbReference type="GO" id="GO:0015074">
    <property type="term" value="P:DNA integration"/>
    <property type="evidence" value="ECO:0007669"/>
    <property type="project" value="InterPro"/>
</dbReference>
<keyword evidence="4 5" id="KW-0539">Nucleus</keyword>
<dbReference type="InterPro" id="IPR005541">
    <property type="entry name" value="KNOX2"/>
</dbReference>
<name>A0A8T3A8L9_DENNO</name>
<evidence type="ECO:0000256" key="7">
    <source>
        <dbReference type="SAM" id="MobiDB-lite"/>
    </source>
</evidence>
<dbReference type="SUPFAM" id="SSF46689">
    <property type="entry name" value="Homeodomain-like"/>
    <property type="match status" value="1"/>
</dbReference>
<feature type="region of interest" description="Disordered" evidence="7">
    <location>
        <begin position="555"/>
        <end position="580"/>
    </location>
</feature>
<comment type="subcellular location">
    <subcellularLocation>
        <location evidence="1 5">Nucleus</location>
    </subcellularLocation>
</comment>
<evidence type="ECO:0000256" key="1">
    <source>
        <dbReference type="ARBA" id="ARBA00004123"/>
    </source>
</evidence>
<feature type="compositionally biased region" description="Acidic residues" evidence="7">
    <location>
        <begin position="565"/>
        <end position="579"/>
    </location>
</feature>
<dbReference type="InterPro" id="IPR036397">
    <property type="entry name" value="RNaseH_sf"/>
</dbReference>
<proteinExistence type="inferred from homology"/>
<feature type="domain" description="Homeobox" evidence="9">
    <location>
        <begin position="634"/>
        <end position="697"/>
    </location>
</feature>
<dbReference type="Pfam" id="PF17921">
    <property type="entry name" value="Integrase_H2C2"/>
    <property type="match status" value="1"/>
</dbReference>
<dbReference type="OrthoDB" id="10056939at2759"/>
<evidence type="ECO:0000313" key="12">
    <source>
        <dbReference type="EMBL" id="KAI0492321.1"/>
    </source>
</evidence>
<evidence type="ECO:0000256" key="5">
    <source>
        <dbReference type="PROSITE-ProRule" id="PRU00108"/>
    </source>
</evidence>
<sequence length="1290" mass="147380">MWLRCLGTKEADKVVAEIHEGLCGAHQSGPKKAAKIKRMGYYWPTMVRDCIDHAKRCHECQIQRDVIHQPPNPLHPTIASWPFECWGTDIIGPIDPPSSAGHRFILAATDYFSKWAKVTPFREVTSEHVINFFTHNVVYRFGVPCRIISDNGTSFKSTKIYKFVDRHKIDWRYSSIYNPRANGLAEAFNKTLVKLLKKILTKNKREWHTKMAEALWAYRTTYKMPTKATPYSLVFGVEAVLPLEIELPSLRVAIQNDLTQEQNARLRMEELDALDKLRLQAQQNLKIYRGRMTKSFDRMVRPRSFQEGELVLVLRRPIIPHRKIGGKFVFNWEGPFFIEKVYQGGAYQLIDLNGDLSKDRDNTFYNKLRFKSQERDFLWLHNHTKLSRRSLKSFDSLKLKKKLLPQVLAATHLLLATSILGLKLHLRKEERRDHTTSLPPPYKLLCPCMEDPELDHRFVYDDQAIYDPKPRTIKLKELYQHRITSRHQHTCCEGELFFILETVSDSHLCFGQRYYALLLCSLKEQLQQHAHVHAREAVMACWELQQSLQSLTGVSSGEGIGATMSDDDDDDDDDQDESETNFFDVNFDGSNCMGFGPLMPTESERTLMERVRQELKHELKIGYKEKIVDIREEIQRKRRAGKLPGDTTSTLKAWWQSHSKWPYPTEDDKTRLVRETGLQLKQINNWFINQRKRNWHSNPSSSTTLKNNKKRLYIPCMSLTISDLYPQRLFGLQKPSGGDVPNKEVKENQTPDYKDFKSKQSHHKDDNETLQSLDKVDIIVKEDDPLNLVDNFGNDLTNPSPSAVLAIVENPPSNQLKPIISLPSSKRGVDNAVNLGLNVSFSLNKTTSTLPIINCDFNTNKYIPIDGVSCSILNQEAQVVNGRASINEALEEGELPHAGKGKDIDCKSSSSSHFDFDAFTDNEDLQFSGKCYARDDNDLSFMKAQSKRVVNHFQGRLNKGVNSGNIMNPDIIPSLISVEENERLVGIPTIEELKNIVFYMNVNSVVGPDGFTTKFFQKAWNVIKDDLLAVVLDFFGGVGSNNKITWASWDKCCGVRDEGGLGCKTMAGLAHAFSYKLWFTFRTNLSLWANFMFSKYCFGKHPSLSVFKIGDSKVWKRMWISLNFPLPPITSRLVHWVRPMLGGFKMNVSAKHDFDNLGIGGIIRDGFEFNSLMLASPFWVWYFASMRIGVGLLDLLSFGLLGAFTVLVHLGKQCGEDLFPSFAGYLVVLDSWLGVGICVSLYCWVGVVGFYLGFWLEHLFLDSINAAHLSSSRARGLFKDLVMFYNYINA</sequence>
<dbReference type="PROSITE" id="PS51213">
    <property type="entry name" value="ELK"/>
    <property type="match status" value="1"/>
</dbReference>
<comment type="similarity">
    <text evidence="6">Belongs to the TALE/KNOX homeobox family.</text>
</comment>
<dbReference type="SUPFAM" id="SSF53098">
    <property type="entry name" value="Ribonuclease H-like"/>
    <property type="match status" value="1"/>
</dbReference>
<reference evidence="12" key="1">
    <citation type="journal article" date="2022" name="Front. Genet.">
        <title>Chromosome-Scale Assembly of the Dendrobium nobile Genome Provides Insights Into the Molecular Mechanism of the Biosynthesis of the Medicinal Active Ingredient of Dendrobium.</title>
        <authorList>
            <person name="Xu Q."/>
            <person name="Niu S.-C."/>
            <person name="Li K.-L."/>
            <person name="Zheng P.-J."/>
            <person name="Zhang X.-J."/>
            <person name="Jia Y."/>
            <person name="Liu Y."/>
            <person name="Niu Y.-X."/>
            <person name="Yu L.-H."/>
            <person name="Chen D.-F."/>
            <person name="Zhang G.-Q."/>
        </authorList>
    </citation>
    <scope>NUCLEOTIDE SEQUENCE</scope>
    <source>
        <tissue evidence="12">Leaf</tissue>
    </source>
</reference>
<dbReference type="InterPro" id="IPR012337">
    <property type="entry name" value="RNaseH-like_sf"/>
</dbReference>
<organism evidence="12 13">
    <name type="scientific">Dendrobium nobile</name>
    <name type="common">Orchid</name>
    <dbReference type="NCBI Taxonomy" id="94219"/>
    <lineage>
        <taxon>Eukaryota</taxon>
        <taxon>Viridiplantae</taxon>
        <taxon>Streptophyta</taxon>
        <taxon>Embryophyta</taxon>
        <taxon>Tracheophyta</taxon>
        <taxon>Spermatophyta</taxon>
        <taxon>Magnoliopsida</taxon>
        <taxon>Liliopsida</taxon>
        <taxon>Asparagales</taxon>
        <taxon>Orchidaceae</taxon>
        <taxon>Epidendroideae</taxon>
        <taxon>Malaxideae</taxon>
        <taxon>Dendrobiinae</taxon>
        <taxon>Dendrobium</taxon>
    </lineage>
</organism>
<dbReference type="Pfam" id="PF05920">
    <property type="entry name" value="Homeobox_KN"/>
    <property type="match status" value="1"/>
</dbReference>
<dbReference type="GO" id="GO:0003677">
    <property type="term" value="F:DNA binding"/>
    <property type="evidence" value="ECO:0007669"/>
    <property type="project" value="UniProtKB-UniRule"/>
</dbReference>
<feature type="transmembrane region" description="Helical" evidence="8">
    <location>
        <begin position="1231"/>
        <end position="1254"/>
    </location>
</feature>
<dbReference type="PROSITE" id="PS50071">
    <property type="entry name" value="HOMEOBOX_2"/>
    <property type="match status" value="1"/>
</dbReference>
<evidence type="ECO:0000256" key="2">
    <source>
        <dbReference type="ARBA" id="ARBA00023125"/>
    </source>
</evidence>
<keyword evidence="8" id="KW-0812">Transmembrane</keyword>
<dbReference type="GO" id="GO:0006355">
    <property type="term" value="P:regulation of DNA-templated transcription"/>
    <property type="evidence" value="ECO:0007669"/>
    <property type="project" value="InterPro"/>
</dbReference>
<dbReference type="PANTHER" id="PTHR48475:SF1">
    <property type="entry name" value="RNASE H TYPE-1 DOMAIN-CONTAINING PROTEIN"/>
    <property type="match status" value="1"/>
</dbReference>
<evidence type="ECO:0000259" key="11">
    <source>
        <dbReference type="PROSITE" id="PS51213"/>
    </source>
</evidence>
<evidence type="ECO:0000259" key="9">
    <source>
        <dbReference type="PROSITE" id="PS50071"/>
    </source>
</evidence>
<dbReference type="EMBL" id="JAGYWB010000018">
    <property type="protein sequence ID" value="KAI0492321.1"/>
    <property type="molecule type" value="Genomic_DNA"/>
</dbReference>
<feature type="compositionally biased region" description="Basic and acidic residues" evidence="7">
    <location>
        <begin position="741"/>
        <end position="767"/>
    </location>
</feature>